<dbReference type="Pfam" id="PF07700">
    <property type="entry name" value="HNOB"/>
    <property type="match status" value="1"/>
</dbReference>
<reference evidence="2 3" key="1">
    <citation type="submission" date="2017-03" db="EMBL/GenBank/DDBJ databases">
        <authorList>
            <person name="Afonso C.L."/>
            <person name="Miller P.J."/>
            <person name="Scott M.A."/>
            <person name="Spackman E."/>
            <person name="Goraichik I."/>
            <person name="Dimitrov K.M."/>
            <person name="Suarez D.L."/>
            <person name="Swayne D.E."/>
        </authorList>
    </citation>
    <scope>NUCLEOTIDE SEQUENCE [LARGE SCALE GENOMIC DNA]</scope>
    <source>
        <strain evidence="2 3">CECT 7680</strain>
    </source>
</reference>
<organism evidence="2 3">
    <name type="scientific">Pseudoruegeria aquimaris</name>
    <dbReference type="NCBI Taxonomy" id="393663"/>
    <lineage>
        <taxon>Bacteria</taxon>
        <taxon>Pseudomonadati</taxon>
        <taxon>Pseudomonadota</taxon>
        <taxon>Alphaproteobacteria</taxon>
        <taxon>Rhodobacterales</taxon>
        <taxon>Roseobacteraceae</taxon>
        <taxon>Pseudoruegeria</taxon>
    </lineage>
</organism>
<feature type="domain" description="Heme NO-binding" evidence="1">
    <location>
        <begin position="2"/>
        <end position="156"/>
    </location>
</feature>
<dbReference type="SUPFAM" id="SSF111126">
    <property type="entry name" value="Ligand-binding domain in the NO signalling and Golgi transport"/>
    <property type="match status" value="1"/>
</dbReference>
<dbReference type="Proteomes" id="UP000193409">
    <property type="component" value="Unassembled WGS sequence"/>
</dbReference>
<evidence type="ECO:0000259" key="1">
    <source>
        <dbReference type="Pfam" id="PF07700"/>
    </source>
</evidence>
<dbReference type="AlphaFoldDB" id="A0A1Y5SL92"/>
<name>A0A1Y5SL92_9RHOB</name>
<evidence type="ECO:0000313" key="3">
    <source>
        <dbReference type="Proteomes" id="UP000193409"/>
    </source>
</evidence>
<dbReference type="EMBL" id="FWFQ01000013">
    <property type="protein sequence ID" value="SLN42184.1"/>
    <property type="molecule type" value="Genomic_DNA"/>
</dbReference>
<proteinExistence type="predicted"/>
<dbReference type="Gene3D" id="3.90.1520.10">
    <property type="entry name" value="H-NOX domain"/>
    <property type="match status" value="1"/>
</dbReference>
<gene>
    <name evidence="2" type="ORF">PSA7680_02101</name>
</gene>
<dbReference type="GO" id="GO:0020037">
    <property type="term" value="F:heme binding"/>
    <property type="evidence" value="ECO:0007669"/>
    <property type="project" value="InterPro"/>
</dbReference>
<keyword evidence="3" id="KW-1185">Reference proteome</keyword>
<dbReference type="OrthoDB" id="7266652at2"/>
<protein>
    <submittedName>
        <fullName evidence="2">Heme NO binding protein</fullName>
    </submittedName>
</protein>
<dbReference type="InterPro" id="IPR024096">
    <property type="entry name" value="NO_sig/Golgi_transp_ligand-bd"/>
</dbReference>
<evidence type="ECO:0000313" key="2">
    <source>
        <dbReference type="EMBL" id="SLN42184.1"/>
    </source>
</evidence>
<sequence>MKGMVFVELLRMAEEALGEDVVDRVLDTTPTSCDGAFTAVGNYPCSDLMALVAGFSTASGLPPDDLQKLFGRWMLGRFHDLYPQFFEGKKDAFAMLEAIEGEIHVEVRKLYPEVELPSFETRRLSEAELAMTYTSERPLVAFCEGLIRGCLDHFGSGGSVELLAQSDGARKRADFLVRQGA</sequence>
<dbReference type="InterPro" id="IPR038158">
    <property type="entry name" value="H-NOX_domain_sf"/>
</dbReference>
<dbReference type="RefSeq" id="WP_085868653.1">
    <property type="nucleotide sequence ID" value="NZ_FWFQ01000013.1"/>
</dbReference>
<dbReference type="InterPro" id="IPR011644">
    <property type="entry name" value="Heme_NO-bd"/>
</dbReference>
<accession>A0A1Y5SL92</accession>